<keyword evidence="4 10" id="KW-0813">Transport</keyword>
<dbReference type="GO" id="GO:0006865">
    <property type="term" value="P:amino acid transport"/>
    <property type="evidence" value="ECO:0007669"/>
    <property type="project" value="UniProtKB-KW"/>
</dbReference>
<dbReference type="InterPro" id="IPR035906">
    <property type="entry name" value="MetI-like_sf"/>
</dbReference>
<evidence type="ECO:0000256" key="1">
    <source>
        <dbReference type="ARBA" id="ARBA00003159"/>
    </source>
</evidence>
<evidence type="ECO:0000313" key="13">
    <source>
        <dbReference type="Proteomes" id="UP000617628"/>
    </source>
</evidence>
<keyword evidence="13" id="KW-1185">Reference proteome</keyword>
<dbReference type="PANTHER" id="PTHR30614">
    <property type="entry name" value="MEMBRANE COMPONENT OF AMINO ACID ABC TRANSPORTER"/>
    <property type="match status" value="1"/>
</dbReference>
<reference evidence="12" key="1">
    <citation type="submission" date="2021-01" db="EMBL/GenBank/DDBJ databases">
        <title>Modified the classification status of verrucomicrobia.</title>
        <authorList>
            <person name="Feng X."/>
        </authorList>
    </citation>
    <scope>NUCLEOTIDE SEQUENCE</scope>
    <source>
        <strain evidence="12">KCTC 13126</strain>
    </source>
</reference>
<feature type="domain" description="ABC transmembrane type-1" evidence="11">
    <location>
        <begin position="63"/>
        <end position="251"/>
    </location>
</feature>
<feature type="transmembrane region" description="Helical" evidence="10">
    <location>
        <begin position="132"/>
        <end position="151"/>
    </location>
</feature>
<dbReference type="InterPro" id="IPR010065">
    <property type="entry name" value="AA_ABC_transptr_permease_3TM"/>
</dbReference>
<comment type="similarity">
    <text evidence="3">Belongs to the binding-protein-dependent transport system permease family. HisMQ subfamily.</text>
</comment>
<comment type="function">
    <text evidence="1">Part of the binding-protein-dependent transport system for glutamine; probably responsible for the translocation of the substrate across the membrane.</text>
</comment>
<dbReference type="Gene3D" id="1.10.3720.10">
    <property type="entry name" value="MetI-like"/>
    <property type="match status" value="1"/>
</dbReference>
<name>A0A934RRP9_9BACT</name>
<keyword evidence="6 10" id="KW-0812">Transmembrane</keyword>
<comment type="caution">
    <text evidence="12">The sequence shown here is derived from an EMBL/GenBank/DDBJ whole genome shotgun (WGS) entry which is preliminary data.</text>
</comment>
<gene>
    <name evidence="12" type="ORF">JIN87_05635</name>
</gene>
<feature type="transmembrane region" description="Helical" evidence="10">
    <location>
        <begin position="108"/>
        <end position="126"/>
    </location>
</feature>
<comment type="subcellular location">
    <subcellularLocation>
        <location evidence="2">Cell inner membrane</location>
        <topology evidence="2">Multi-pass membrane protein</topology>
    </subcellularLocation>
    <subcellularLocation>
        <location evidence="10">Cell membrane</location>
        <topology evidence="10">Multi-pass membrane protein</topology>
    </subcellularLocation>
</comment>
<proteinExistence type="inferred from homology"/>
<protein>
    <submittedName>
        <fullName evidence="12">Amino acid ABC transporter permease</fullName>
    </submittedName>
</protein>
<evidence type="ECO:0000259" key="11">
    <source>
        <dbReference type="PROSITE" id="PS50928"/>
    </source>
</evidence>
<keyword evidence="5" id="KW-1003">Cell membrane</keyword>
<dbReference type="InterPro" id="IPR043429">
    <property type="entry name" value="ArtM/GltK/GlnP/TcyL/YhdX-like"/>
</dbReference>
<keyword evidence="7" id="KW-0029">Amino-acid transport</keyword>
<dbReference type="InterPro" id="IPR000515">
    <property type="entry name" value="MetI-like"/>
</dbReference>
<evidence type="ECO:0000256" key="7">
    <source>
        <dbReference type="ARBA" id="ARBA00022970"/>
    </source>
</evidence>
<dbReference type="EMBL" id="JAENIL010000008">
    <property type="protein sequence ID" value="MBK1876340.1"/>
    <property type="molecule type" value="Genomic_DNA"/>
</dbReference>
<evidence type="ECO:0000256" key="5">
    <source>
        <dbReference type="ARBA" id="ARBA00022475"/>
    </source>
</evidence>
<feature type="transmembrane region" description="Helical" evidence="10">
    <location>
        <begin position="63"/>
        <end position="87"/>
    </location>
</feature>
<dbReference type="Proteomes" id="UP000617628">
    <property type="component" value="Unassembled WGS sequence"/>
</dbReference>
<dbReference type="GO" id="GO:0022857">
    <property type="term" value="F:transmembrane transporter activity"/>
    <property type="evidence" value="ECO:0007669"/>
    <property type="project" value="InterPro"/>
</dbReference>
<dbReference type="RefSeq" id="WP_200354555.1">
    <property type="nucleotide sequence ID" value="NZ_JAENIL010000008.1"/>
</dbReference>
<evidence type="ECO:0000256" key="3">
    <source>
        <dbReference type="ARBA" id="ARBA00010072"/>
    </source>
</evidence>
<dbReference type="Pfam" id="PF00528">
    <property type="entry name" value="BPD_transp_1"/>
    <property type="match status" value="1"/>
</dbReference>
<accession>A0A934RRP9</accession>
<dbReference type="PANTHER" id="PTHR30614:SF20">
    <property type="entry name" value="GLUTAMINE TRANSPORT SYSTEM PERMEASE PROTEIN GLNP"/>
    <property type="match status" value="1"/>
</dbReference>
<evidence type="ECO:0000256" key="8">
    <source>
        <dbReference type="ARBA" id="ARBA00022989"/>
    </source>
</evidence>
<dbReference type="AlphaFoldDB" id="A0A934RRP9"/>
<evidence type="ECO:0000256" key="9">
    <source>
        <dbReference type="ARBA" id="ARBA00023136"/>
    </source>
</evidence>
<evidence type="ECO:0000313" key="12">
    <source>
        <dbReference type="EMBL" id="MBK1876340.1"/>
    </source>
</evidence>
<dbReference type="CDD" id="cd06261">
    <property type="entry name" value="TM_PBP2"/>
    <property type="match status" value="1"/>
</dbReference>
<keyword evidence="9 10" id="KW-0472">Membrane</keyword>
<evidence type="ECO:0000256" key="2">
    <source>
        <dbReference type="ARBA" id="ARBA00004429"/>
    </source>
</evidence>
<evidence type="ECO:0000256" key="6">
    <source>
        <dbReference type="ARBA" id="ARBA00022692"/>
    </source>
</evidence>
<organism evidence="12 13">
    <name type="scientific">Pelagicoccus mobilis</name>
    <dbReference type="NCBI Taxonomy" id="415221"/>
    <lineage>
        <taxon>Bacteria</taxon>
        <taxon>Pseudomonadati</taxon>
        <taxon>Verrucomicrobiota</taxon>
        <taxon>Opitutia</taxon>
        <taxon>Puniceicoccales</taxon>
        <taxon>Pelagicoccaceae</taxon>
        <taxon>Pelagicoccus</taxon>
    </lineage>
</organism>
<evidence type="ECO:0000256" key="10">
    <source>
        <dbReference type="RuleBase" id="RU363032"/>
    </source>
</evidence>
<dbReference type="SUPFAM" id="SSF161098">
    <property type="entry name" value="MetI-like"/>
    <property type="match status" value="1"/>
</dbReference>
<keyword evidence="8 10" id="KW-1133">Transmembrane helix</keyword>
<evidence type="ECO:0000256" key="4">
    <source>
        <dbReference type="ARBA" id="ARBA00022448"/>
    </source>
</evidence>
<feature type="transmembrane region" description="Helical" evidence="10">
    <location>
        <begin position="232"/>
        <end position="250"/>
    </location>
</feature>
<sequence>MKGLLIQEGDQPNQPTRNLGVVLSFALALSFLCLLAFAAFASLDYNWNWSSVYKYRTKFIEGWLVTVGVSAAALITSCLIGGISALATRSRFLPLRYLFKIYVEVTRGTPLLVQMLMIFYVFADAIHLENRYIVGILILSLFSGAYVSEIFRAGIESVGSSQLLSAKSIGFTPYQTFRYVVFPQALRRSLPALAGQFANLIKDSSLLSIIAISEFTLNAQEVNTSTLSAFESFFPLAIGYLILTLPIFHLSRRLEKQLAFDS</sequence>
<dbReference type="GO" id="GO:0043190">
    <property type="term" value="C:ATP-binding cassette (ABC) transporter complex"/>
    <property type="evidence" value="ECO:0007669"/>
    <property type="project" value="InterPro"/>
</dbReference>
<feature type="transmembrane region" description="Helical" evidence="10">
    <location>
        <begin position="21"/>
        <end position="43"/>
    </location>
</feature>
<dbReference type="NCBIfam" id="TIGR01726">
    <property type="entry name" value="HEQRo_perm_3TM"/>
    <property type="match status" value="1"/>
</dbReference>
<dbReference type="PROSITE" id="PS50928">
    <property type="entry name" value="ABC_TM1"/>
    <property type="match status" value="1"/>
</dbReference>